<evidence type="ECO:0000313" key="7">
    <source>
        <dbReference type="Proteomes" id="UP000000709"/>
    </source>
</evidence>
<dbReference type="RefSeq" id="XP_007372397.1">
    <property type="nucleotide sequence ID" value="XM_007372335.1"/>
</dbReference>
<dbReference type="OrthoDB" id="75724at2759"/>
<keyword evidence="2" id="KW-0963">Cytoplasm</keyword>
<reference evidence="6 7" key="1">
    <citation type="journal article" date="2011" name="Proc. Natl. Acad. Sci. U.S.A.">
        <title>Comparative genomics of xylose-fermenting fungi for enhanced biofuel production.</title>
        <authorList>
            <person name="Wohlbach D.J."/>
            <person name="Kuo A."/>
            <person name="Sato T.K."/>
            <person name="Potts K.M."/>
            <person name="Salamov A.A."/>
            <person name="LaButti K.M."/>
            <person name="Sun H."/>
            <person name="Clum A."/>
            <person name="Pangilinan J.L."/>
            <person name="Lindquist E.A."/>
            <person name="Lucas S."/>
            <person name="Lapidus A."/>
            <person name="Jin M."/>
            <person name="Gunawan C."/>
            <person name="Balan V."/>
            <person name="Dale B.E."/>
            <person name="Jeffries T.W."/>
            <person name="Zinkel R."/>
            <person name="Barry K.W."/>
            <person name="Grigoriev I.V."/>
            <person name="Gasch A.P."/>
        </authorList>
    </citation>
    <scope>NUCLEOTIDE SEQUENCE [LARGE SCALE GENOMIC DNA]</scope>
    <source>
        <strain evidence="7">NRRL Y-27907 / 11-Y1</strain>
    </source>
</reference>
<dbReference type="Gene3D" id="2.40.50.140">
    <property type="entry name" value="Nucleic acid-binding proteins"/>
    <property type="match status" value="1"/>
</dbReference>
<evidence type="ECO:0000259" key="4">
    <source>
        <dbReference type="Pfam" id="PF10447"/>
    </source>
</evidence>
<organism evidence="7">
    <name type="scientific">Spathaspora passalidarum (strain NRRL Y-27907 / 11-Y1)</name>
    <dbReference type="NCBI Taxonomy" id="619300"/>
    <lineage>
        <taxon>Eukaryota</taxon>
        <taxon>Fungi</taxon>
        <taxon>Dikarya</taxon>
        <taxon>Ascomycota</taxon>
        <taxon>Saccharomycotina</taxon>
        <taxon>Pichiomycetes</taxon>
        <taxon>Debaryomycetaceae</taxon>
        <taxon>Spathaspora</taxon>
    </lineage>
</organism>
<evidence type="ECO:0000256" key="3">
    <source>
        <dbReference type="ARBA" id="ARBA00022835"/>
    </source>
</evidence>
<dbReference type="InParanoid" id="G3AFJ5"/>
<dbReference type="GO" id="GO:0003723">
    <property type="term" value="F:RNA binding"/>
    <property type="evidence" value="ECO:0007669"/>
    <property type="project" value="InterPro"/>
</dbReference>
<evidence type="ECO:0000256" key="2">
    <source>
        <dbReference type="ARBA" id="ARBA00022490"/>
    </source>
</evidence>
<dbReference type="GO" id="GO:0005730">
    <property type="term" value="C:nucleolus"/>
    <property type="evidence" value="ECO:0007669"/>
    <property type="project" value="UniProtKB-SubCell"/>
</dbReference>
<dbReference type="InterPro" id="IPR019495">
    <property type="entry name" value="EXOSC1_C"/>
</dbReference>
<dbReference type="InterPro" id="IPR012340">
    <property type="entry name" value="NA-bd_OB-fold"/>
</dbReference>
<dbReference type="STRING" id="619300.G3AFJ5"/>
<dbReference type="PANTHER" id="PTHR12686">
    <property type="entry name" value="3'-5' EXORIBONUCLEASE CSL4-RELATED"/>
    <property type="match status" value="1"/>
</dbReference>
<evidence type="ECO:0000313" key="6">
    <source>
        <dbReference type="EMBL" id="EGW34985.1"/>
    </source>
</evidence>
<dbReference type="GO" id="GO:0006397">
    <property type="term" value="P:mRNA processing"/>
    <property type="evidence" value="ECO:0007669"/>
    <property type="project" value="EnsemblFungi"/>
</dbReference>
<feature type="domain" description="Exosome complex component CSL4 C-terminal" evidence="4">
    <location>
        <begin position="97"/>
        <end position="221"/>
    </location>
</feature>
<dbReference type="eggNOG" id="KOG3409">
    <property type="taxonomic scope" value="Eukaryota"/>
</dbReference>
<dbReference type="Pfam" id="PF21551">
    <property type="entry name" value="CSL4_N"/>
    <property type="match status" value="1"/>
</dbReference>
<dbReference type="GeneID" id="18871170"/>
<dbReference type="PANTHER" id="PTHR12686:SF8">
    <property type="entry name" value="EXOSOME COMPLEX COMPONENT CSL4"/>
    <property type="match status" value="1"/>
</dbReference>
<feature type="domain" description="Exosome complex component CSL4 N-terminal" evidence="5">
    <location>
        <begin position="6"/>
        <end position="61"/>
    </location>
</feature>
<protein>
    <submittedName>
        <fullName evidence="6">Uncharacterized protein</fullName>
    </submittedName>
</protein>
<accession>G3AFJ5</accession>
<dbReference type="GO" id="GO:0000467">
    <property type="term" value="P:exonucleolytic trimming to generate mature 3'-end of 5.8S rRNA from tricistronic rRNA transcript (SSU-rRNA, 5.8S rRNA, LSU-rRNA)"/>
    <property type="evidence" value="ECO:0007669"/>
    <property type="project" value="EnsemblFungi"/>
</dbReference>
<dbReference type="KEGG" id="spaa:SPAPADRAFT_48042"/>
<dbReference type="GO" id="GO:0000177">
    <property type="term" value="C:cytoplasmic exosome (RNase complex)"/>
    <property type="evidence" value="ECO:0007669"/>
    <property type="project" value="EnsemblFungi"/>
</dbReference>
<proteinExistence type="predicted"/>
<dbReference type="OMA" id="LMYPIDW"/>
<name>G3AFJ5_SPAPN</name>
<dbReference type="InterPro" id="IPR039771">
    <property type="entry name" value="Csl4"/>
</dbReference>
<dbReference type="GO" id="GO:0000176">
    <property type="term" value="C:nuclear exosome (RNase complex)"/>
    <property type="evidence" value="ECO:0007669"/>
    <property type="project" value="EnsemblFungi"/>
</dbReference>
<evidence type="ECO:0000256" key="1">
    <source>
        <dbReference type="ARBA" id="ARBA00004604"/>
    </source>
</evidence>
<dbReference type="SUPFAM" id="SSF50249">
    <property type="entry name" value="Nucleic acid-binding proteins"/>
    <property type="match status" value="1"/>
</dbReference>
<dbReference type="HOGENOM" id="CLU_067135_0_0_1"/>
<dbReference type="InterPro" id="IPR048626">
    <property type="entry name" value="CSL4_N"/>
</dbReference>
<dbReference type="GO" id="GO:0071035">
    <property type="term" value="P:nuclear polyadenylation-dependent rRNA catabolic process"/>
    <property type="evidence" value="ECO:0007669"/>
    <property type="project" value="EnsemblFungi"/>
</dbReference>
<dbReference type="AlphaFoldDB" id="G3AFJ5"/>
<dbReference type="EMBL" id="GL996499">
    <property type="protein sequence ID" value="EGW34985.1"/>
    <property type="molecule type" value="Genomic_DNA"/>
</dbReference>
<keyword evidence="3" id="KW-0271">Exosome</keyword>
<evidence type="ECO:0000259" key="5">
    <source>
        <dbReference type="Pfam" id="PF21551"/>
    </source>
</evidence>
<dbReference type="GO" id="GO:0070481">
    <property type="term" value="P:nuclear-transcribed mRNA catabolic process, non-stop decay"/>
    <property type="evidence" value="ECO:0007669"/>
    <property type="project" value="EnsemblFungi"/>
</dbReference>
<gene>
    <name evidence="6" type="ORF">SPAPADRAFT_48042</name>
</gene>
<dbReference type="GO" id="GO:0071038">
    <property type="term" value="P:TRAMP-dependent tRNA surveillance pathway"/>
    <property type="evidence" value="ECO:0007669"/>
    <property type="project" value="EnsemblFungi"/>
</dbReference>
<sequence>MSVVVPGQYITPVYKLDESSQRPLKFSPGRGTTISDITTDTNTTKSIPVITSTILGTVHIKQIDTDDKEFTTSIVTVVPKGQTFIEESADTETSINLPKENDVVLIRITRISPKQVFGEIISVERANGSGGNILADSGVGANGSTAHASMPPGSATTITQHAFNQSTIASSSTTAIQVPDIGENFRGVIRSQDIRSTERDKVKVIESYRPGDIVRAVIISLGDGSNYYLSTARNDLGVVFAKSENGAGELMYPIDWEHMIDIKTGEIEMRKNANPFV</sequence>
<dbReference type="Pfam" id="PF10447">
    <property type="entry name" value="EXOSC1"/>
    <property type="match status" value="1"/>
</dbReference>
<keyword evidence="7" id="KW-1185">Reference proteome</keyword>
<dbReference type="Proteomes" id="UP000000709">
    <property type="component" value="Unassembled WGS sequence"/>
</dbReference>
<dbReference type="FunCoup" id="G3AFJ5">
    <property type="interactions" value="333"/>
</dbReference>
<dbReference type="Gene3D" id="2.40.50.880">
    <property type="match status" value="1"/>
</dbReference>
<comment type="subcellular location">
    <subcellularLocation>
        <location evidence="1">Nucleus</location>
        <location evidence="1">Nucleolus</location>
    </subcellularLocation>
</comment>